<evidence type="ECO:0000256" key="4">
    <source>
        <dbReference type="ARBA" id="ARBA00022741"/>
    </source>
</evidence>
<reference evidence="12 13" key="2">
    <citation type="submission" date="2015-01" db="EMBL/GenBank/DDBJ databases">
        <title>Complete genome sequence of Pyrinomonas methylaliphatogenes type strain K22T.</title>
        <authorList>
            <person name="Lee K.C.Y."/>
            <person name="Power J.F."/>
            <person name="Dunfield P.F."/>
            <person name="Morgan X.C."/>
            <person name="Huttenhower C."/>
            <person name="Stott M.B."/>
        </authorList>
    </citation>
    <scope>NUCLEOTIDE SEQUENCE [LARGE SCALE GENOMIC DNA]</scope>
    <source>
        <strain evidence="12 13">K22</strain>
    </source>
</reference>
<keyword evidence="8 10" id="KW-0275">Fatty acid biosynthesis</keyword>
<evidence type="ECO:0000256" key="10">
    <source>
        <dbReference type="HAMAP-Rule" id="MF_00823"/>
    </source>
</evidence>
<evidence type="ECO:0000256" key="6">
    <source>
        <dbReference type="ARBA" id="ARBA00022840"/>
    </source>
</evidence>
<keyword evidence="7 10" id="KW-0443">Lipid metabolism</keyword>
<evidence type="ECO:0000256" key="1">
    <source>
        <dbReference type="ARBA" id="ARBA00004956"/>
    </source>
</evidence>
<dbReference type="RefSeq" id="WP_060635321.1">
    <property type="nucleotide sequence ID" value="NZ_CBXV010000003.1"/>
</dbReference>
<evidence type="ECO:0000256" key="9">
    <source>
        <dbReference type="ARBA" id="ARBA00049152"/>
    </source>
</evidence>
<comment type="subunit">
    <text evidence="10">Acetyl-CoA carboxylase is a heterohexamer composed of biotin carboxyl carrier protein (AccB), biotin carboxylase (AccC) and two subunits each of ACCase subunit alpha (AccA) and ACCase subunit beta (AccD).</text>
</comment>
<dbReference type="UniPathway" id="UPA00655">
    <property type="reaction ID" value="UER00711"/>
</dbReference>
<dbReference type="NCBIfam" id="TIGR00513">
    <property type="entry name" value="accA"/>
    <property type="match status" value="1"/>
</dbReference>
<sequence>MMETSAFTRVQLARHPERPQACDLIARMFEGFTELHGDRRFADDPALLCGPALFRGRPVMVIAQQKGRDTDERRRRNFGMSKPEGYRKALRAMRLAEKFGRPVVSLIDTPGAYPGVDAEERGQAEAIAVNLREMARLRVPLVVAVIGEGGSGGALGIGVGDYVLMLENAIYSVISPEGCAAILWKDAAEAPRAAEALRLTAQDLLSFRIIDRIVAEPAGGAHRSADETAHLLAEALEEALEEQARLDAATRVARRYERLRALGVWLDVGAPTSS</sequence>
<dbReference type="InterPro" id="IPR029045">
    <property type="entry name" value="ClpP/crotonase-like_dom_sf"/>
</dbReference>
<protein>
    <recommendedName>
        <fullName evidence="10">Acetyl-coenzyme A carboxylase carboxyl transferase subunit alpha</fullName>
        <shortName evidence="10">ACCase subunit alpha</shortName>
        <shortName evidence="10">Acetyl-CoA carboxylase carboxyltransferase subunit alpha</shortName>
        <ecNumber evidence="10">2.1.3.15</ecNumber>
    </recommendedName>
</protein>
<gene>
    <name evidence="10" type="primary">accA</name>
    <name evidence="12" type="ORF">PYK22_00807</name>
</gene>
<keyword evidence="6 10" id="KW-0067">ATP-binding</keyword>
<keyword evidence="13" id="KW-1185">Reference proteome</keyword>
<name>A0A0B6WVL1_9BACT</name>
<comment type="catalytic activity">
    <reaction evidence="9 10">
        <text>N(6)-carboxybiotinyl-L-lysyl-[protein] + acetyl-CoA = N(6)-biotinyl-L-lysyl-[protein] + malonyl-CoA</text>
        <dbReference type="Rhea" id="RHEA:54728"/>
        <dbReference type="Rhea" id="RHEA-COMP:10505"/>
        <dbReference type="Rhea" id="RHEA-COMP:10506"/>
        <dbReference type="ChEBI" id="CHEBI:57288"/>
        <dbReference type="ChEBI" id="CHEBI:57384"/>
        <dbReference type="ChEBI" id="CHEBI:83144"/>
        <dbReference type="ChEBI" id="CHEBI:83145"/>
        <dbReference type="EC" id="2.1.3.15"/>
    </reaction>
</comment>
<organism evidence="12 13">
    <name type="scientific">Pyrinomonas methylaliphatogenes</name>
    <dbReference type="NCBI Taxonomy" id="454194"/>
    <lineage>
        <taxon>Bacteria</taxon>
        <taxon>Pseudomonadati</taxon>
        <taxon>Acidobacteriota</taxon>
        <taxon>Blastocatellia</taxon>
        <taxon>Blastocatellales</taxon>
        <taxon>Pyrinomonadaceae</taxon>
        <taxon>Pyrinomonas</taxon>
    </lineage>
</organism>
<dbReference type="PRINTS" id="PR01069">
    <property type="entry name" value="ACCCTRFRASEA"/>
</dbReference>
<evidence type="ECO:0000259" key="11">
    <source>
        <dbReference type="PROSITE" id="PS50989"/>
    </source>
</evidence>
<proteinExistence type="inferred from homology"/>
<dbReference type="Gene3D" id="3.90.226.10">
    <property type="entry name" value="2-enoyl-CoA Hydratase, Chain A, domain 1"/>
    <property type="match status" value="1"/>
</dbReference>
<dbReference type="GO" id="GO:0009317">
    <property type="term" value="C:acetyl-CoA carboxylase complex"/>
    <property type="evidence" value="ECO:0007669"/>
    <property type="project" value="InterPro"/>
</dbReference>
<comment type="subcellular location">
    <subcellularLocation>
        <location evidence="10">Cytoplasm</location>
    </subcellularLocation>
</comment>
<comment type="pathway">
    <text evidence="1 10">Lipid metabolism; malonyl-CoA biosynthesis; malonyl-CoA from acetyl-CoA: step 1/1.</text>
</comment>
<dbReference type="GO" id="GO:0006633">
    <property type="term" value="P:fatty acid biosynthetic process"/>
    <property type="evidence" value="ECO:0007669"/>
    <property type="project" value="UniProtKB-KW"/>
</dbReference>
<dbReference type="Pfam" id="PF03255">
    <property type="entry name" value="ACCA"/>
    <property type="match status" value="1"/>
</dbReference>
<keyword evidence="3 10" id="KW-0808">Transferase</keyword>
<dbReference type="STRING" id="454194.PYK22_00807"/>
<keyword evidence="4 10" id="KW-0547">Nucleotide-binding</keyword>
<evidence type="ECO:0000256" key="2">
    <source>
        <dbReference type="ARBA" id="ARBA00022516"/>
    </source>
</evidence>
<evidence type="ECO:0000256" key="8">
    <source>
        <dbReference type="ARBA" id="ARBA00023160"/>
    </source>
</evidence>
<keyword evidence="10" id="KW-0963">Cytoplasm</keyword>
<evidence type="ECO:0000313" key="12">
    <source>
        <dbReference type="EMBL" id="CDM64812.1"/>
    </source>
</evidence>
<dbReference type="EC" id="2.1.3.15" evidence="10"/>
<dbReference type="PANTHER" id="PTHR42853:SF3">
    <property type="entry name" value="ACETYL-COENZYME A CARBOXYLASE CARBOXYL TRANSFERASE SUBUNIT ALPHA, CHLOROPLASTIC"/>
    <property type="match status" value="1"/>
</dbReference>
<keyword evidence="2 10" id="KW-0444">Lipid biosynthesis</keyword>
<feature type="domain" description="CoA carboxyltransferase C-terminal" evidence="11">
    <location>
        <begin position="1"/>
        <end position="242"/>
    </location>
</feature>
<dbReference type="InterPro" id="IPR011763">
    <property type="entry name" value="COA_CT_C"/>
</dbReference>
<evidence type="ECO:0000256" key="7">
    <source>
        <dbReference type="ARBA" id="ARBA00023098"/>
    </source>
</evidence>
<dbReference type="InterPro" id="IPR001095">
    <property type="entry name" value="Acetyl_CoA_COase_a_su"/>
</dbReference>
<dbReference type="PROSITE" id="PS50989">
    <property type="entry name" value="COA_CT_CTER"/>
    <property type="match status" value="1"/>
</dbReference>
<evidence type="ECO:0000313" key="13">
    <source>
        <dbReference type="Proteomes" id="UP000031518"/>
    </source>
</evidence>
<evidence type="ECO:0000256" key="5">
    <source>
        <dbReference type="ARBA" id="ARBA00022832"/>
    </source>
</evidence>
<dbReference type="NCBIfam" id="NF041504">
    <property type="entry name" value="AccA_sub"/>
    <property type="match status" value="1"/>
</dbReference>
<dbReference type="Proteomes" id="UP000031518">
    <property type="component" value="Unassembled WGS sequence"/>
</dbReference>
<evidence type="ECO:0000256" key="3">
    <source>
        <dbReference type="ARBA" id="ARBA00022679"/>
    </source>
</evidence>
<accession>A0A0B6WVL1</accession>
<comment type="similarity">
    <text evidence="10">Belongs to the AccA family.</text>
</comment>
<dbReference type="GO" id="GO:0005524">
    <property type="term" value="F:ATP binding"/>
    <property type="evidence" value="ECO:0007669"/>
    <property type="project" value="UniProtKB-KW"/>
</dbReference>
<dbReference type="PANTHER" id="PTHR42853">
    <property type="entry name" value="ACETYL-COENZYME A CARBOXYLASE CARBOXYL TRANSFERASE SUBUNIT ALPHA"/>
    <property type="match status" value="1"/>
</dbReference>
<dbReference type="GO" id="GO:0016743">
    <property type="term" value="F:carboxyl- or carbamoyltransferase activity"/>
    <property type="evidence" value="ECO:0007669"/>
    <property type="project" value="UniProtKB-UniRule"/>
</dbReference>
<dbReference type="EMBL" id="CBXV010000003">
    <property type="protein sequence ID" value="CDM64812.1"/>
    <property type="molecule type" value="Genomic_DNA"/>
</dbReference>
<dbReference type="AlphaFoldDB" id="A0A0B6WVL1"/>
<dbReference type="HAMAP" id="MF_00823">
    <property type="entry name" value="AcetylCoA_CT_alpha"/>
    <property type="match status" value="1"/>
</dbReference>
<reference evidence="12 13" key="1">
    <citation type="submission" date="2013-12" db="EMBL/GenBank/DDBJ databases">
        <authorList>
            <person name="Stott M."/>
        </authorList>
    </citation>
    <scope>NUCLEOTIDE SEQUENCE [LARGE SCALE GENOMIC DNA]</scope>
    <source>
        <strain evidence="12 13">K22</strain>
    </source>
</reference>
<dbReference type="GO" id="GO:2001295">
    <property type="term" value="P:malonyl-CoA biosynthetic process"/>
    <property type="evidence" value="ECO:0007669"/>
    <property type="project" value="UniProtKB-UniRule"/>
</dbReference>
<dbReference type="NCBIfam" id="NF004344">
    <property type="entry name" value="PRK05724.1"/>
    <property type="match status" value="1"/>
</dbReference>
<dbReference type="SUPFAM" id="SSF52096">
    <property type="entry name" value="ClpP/crotonase"/>
    <property type="match status" value="1"/>
</dbReference>
<keyword evidence="5 10" id="KW-0276">Fatty acid metabolism</keyword>
<dbReference type="GO" id="GO:0003989">
    <property type="term" value="F:acetyl-CoA carboxylase activity"/>
    <property type="evidence" value="ECO:0007669"/>
    <property type="project" value="InterPro"/>
</dbReference>
<keyword evidence="12" id="KW-0436">Ligase</keyword>
<comment type="function">
    <text evidence="10">Component of the acetyl coenzyme A carboxylase (ACC) complex. First, biotin carboxylase catalyzes the carboxylation of biotin on its carrier protein (BCCP) and then the CO(2) group is transferred by the carboxyltransferase to acetyl-CoA to form malonyl-CoA.</text>
</comment>